<keyword evidence="1" id="KW-0812">Transmembrane</keyword>
<keyword evidence="1" id="KW-1133">Transmembrane helix</keyword>
<evidence type="ECO:0000313" key="2">
    <source>
        <dbReference type="EMBL" id="SUJ01739.1"/>
    </source>
</evidence>
<proteinExistence type="predicted"/>
<keyword evidence="1" id="KW-0472">Membrane</keyword>
<gene>
    <name evidence="2" type="ORF">NCTC4822_01187</name>
</gene>
<feature type="transmembrane region" description="Helical" evidence="1">
    <location>
        <begin position="93"/>
        <end position="112"/>
    </location>
</feature>
<dbReference type="EMBL" id="UGYZ01000002">
    <property type="protein sequence ID" value="SUJ01739.1"/>
    <property type="molecule type" value="Genomic_DNA"/>
</dbReference>
<accession>A0A380BJ07</accession>
<reference evidence="2 3" key="1">
    <citation type="submission" date="2018-06" db="EMBL/GenBank/DDBJ databases">
        <authorList>
            <consortium name="Pathogen Informatics"/>
            <person name="Doyle S."/>
        </authorList>
    </citation>
    <scope>NUCLEOTIDE SEQUENCE [LARGE SCALE GENOMIC DNA]</scope>
    <source>
        <strain evidence="3">ATCC 11859 / DSM 33 / NCIB 8841 / NCTC 4822</strain>
    </source>
</reference>
<feature type="transmembrane region" description="Helical" evidence="1">
    <location>
        <begin position="53"/>
        <end position="72"/>
    </location>
</feature>
<keyword evidence="3" id="KW-1185">Reference proteome</keyword>
<organism evidence="2 3">
    <name type="scientific">Sporosarcina pasteurii</name>
    <name type="common">Bacillus pasteurii</name>
    <dbReference type="NCBI Taxonomy" id="1474"/>
    <lineage>
        <taxon>Bacteria</taxon>
        <taxon>Bacillati</taxon>
        <taxon>Bacillota</taxon>
        <taxon>Bacilli</taxon>
        <taxon>Bacillales</taxon>
        <taxon>Caryophanaceae</taxon>
        <taxon>Sporosarcina</taxon>
    </lineage>
</organism>
<dbReference type="AlphaFoldDB" id="A0A380BJ07"/>
<dbReference type="OrthoDB" id="2440603at2"/>
<dbReference type="Proteomes" id="UP000254519">
    <property type="component" value="Unassembled WGS sequence"/>
</dbReference>
<feature type="transmembrane region" description="Helical" evidence="1">
    <location>
        <begin position="16"/>
        <end position="41"/>
    </location>
</feature>
<evidence type="ECO:0000313" key="3">
    <source>
        <dbReference type="Proteomes" id="UP000254519"/>
    </source>
</evidence>
<sequence>MSDYFTSYLIVLKRNFMLVIIALMLLIPTFFIWAGIPFFLVGSVVGTLTANPILIFLCISLSGGLIFSLYFLPINLKVAQEIAVIKKISTLNSFLRLEAVWITVVAMIYVIVLNTLVQ</sequence>
<name>A0A380BJ07_SPOPA</name>
<protein>
    <submittedName>
        <fullName evidence="2">Uncharacterized protein</fullName>
    </submittedName>
</protein>
<dbReference type="RefSeq" id="WP_115360587.1">
    <property type="nucleotide sequence ID" value="NZ_CP038012.1"/>
</dbReference>
<evidence type="ECO:0000256" key="1">
    <source>
        <dbReference type="SAM" id="Phobius"/>
    </source>
</evidence>